<accession>A0A9J6B9K5</accession>
<organism evidence="1 2">
    <name type="scientific">Polypedilum vanderplanki</name>
    <name type="common">Sleeping chironomid midge</name>
    <dbReference type="NCBI Taxonomy" id="319348"/>
    <lineage>
        <taxon>Eukaryota</taxon>
        <taxon>Metazoa</taxon>
        <taxon>Ecdysozoa</taxon>
        <taxon>Arthropoda</taxon>
        <taxon>Hexapoda</taxon>
        <taxon>Insecta</taxon>
        <taxon>Pterygota</taxon>
        <taxon>Neoptera</taxon>
        <taxon>Endopterygota</taxon>
        <taxon>Diptera</taxon>
        <taxon>Nematocera</taxon>
        <taxon>Chironomoidea</taxon>
        <taxon>Chironomidae</taxon>
        <taxon>Chironominae</taxon>
        <taxon>Polypedilum</taxon>
        <taxon>Polypedilum</taxon>
    </lineage>
</organism>
<dbReference type="Proteomes" id="UP001107558">
    <property type="component" value="Unassembled WGS sequence"/>
</dbReference>
<dbReference type="OrthoDB" id="7740079at2759"/>
<sequence>MAAVIGARLAVTIKEQHTRMTFNSTTFWSDSITVLRWLYSPSIRLQQFVAPRVSEIQEISCVNDWRYVPTSENVADDGTKWNDIDFSSPAQRWLIGPKFLYQNEDDWPAKFPEKVDVDQHRILIATLDETNKEQSSYYVGIIEGVSSKVRASLKNYRMVIAWVRRFANNVLAKWKLSKKDANPEEIKLNTSEIISPFEIREAEHFIYKEIQKIIFKDEISNLSKGLSVKQSSKIYALNAFLDGDGLVRSKTRMSLEESLPYDMRCPPILPNKHETVHALLVYIHEENKHIGTEGITAQSRSQVWIIHVKAAVQRVRTRCLYCINQRARQQFPPVAPLPSF</sequence>
<evidence type="ECO:0008006" key="3">
    <source>
        <dbReference type="Google" id="ProtNLM"/>
    </source>
</evidence>
<dbReference type="AlphaFoldDB" id="A0A9J6B9K5"/>
<gene>
    <name evidence="1" type="ORF">PVAND_017827</name>
</gene>
<evidence type="ECO:0000313" key="1">
    <source>
        <dbReference type="EMBL" id="KAG5666195.1"/>
    </source>
</evidence>
<dbReference type="PANTHER" id="PTHR47331">
    <property type="entry name" value="PHD-TYPE DOMAIN-CONTAINING PROTEIN"/>
    <property type="match status" value="1"/>
</dbReference>
<keyword evidence="2" id="KW-1185">Reference proteome</keyword>
<name>A0A9J6B9K5_POLVA</name>
<evidence type="ECO:0000313" key="2">
    <source>
        <dbReference type="Proteomes" id="UP001107558"/>
    </source>
</evidence>
<dbReference type="EMBL" id="JADBJN010000031">
    <property type="protein sequence ID" value="KAG5666195.1"/>
    <property type="molecule type" value="Genomic_DNA"/>
</dbReference>
<protein>
    <recommendedName>
        <fullName evidence="3">Integrase zinc-binding domain-containing protein</fullName>
    </recommendedName>
</protein>
<proteinExistence type="predicted"/>
<comment type="caution">
    <text evidence="1">The sequence shown here is derived from an EMBL/GenBank/DDBJ whole genome shotgun (WGS) entry which is preliminary data.</text>
</comment>
<reference evidence="1" key="1">
    <citation type="submission" date="2021-03" db="EMBL/GenBank/DDBJ databases">
        <title>Chromosome level genome of the anhydrobiotic midge Polypedilum vanderplanki.</title>
        <authorList>
            <person name="Yoshida Y."/>
            <person name="Kikawada T."/>
            <person name="Gusev O."/>
        </authorList>
    </citation>
    <scope>NUCLEOTIDE SEQUENCE</scope>
    <source>
        <strain evidence="1">NIAS01</strain>
        <tissue evidence="1">Whole body or cell culture</tissue>
    </source>
</reference>